<sequence>MSGIPDTRSEGYVCEHDNSTKELYWVFFFKKKRLKLTERRVSSPRGGKWDTVRLSLQPPAGCNGKVMAVVSGRLTHCLHPGDNALFHEDPEWEDFRSSGGESVEMVELFRQHGVG</sequence>
<evidence type="ECO:0000313" key="1">
    <source>
        <dbReference type="EMBL" id="GBL97697.1"/>
    </source>
</evidence>
<name>A0A4Y2C1Q9_ARAVE</name>
<dbReference type="AlphaFoldDB" id="A0A4Y2C1Q9"/>
<evidence type="ECO:0000313" key="2">
    <source>
        <dbReference type="Proteomes" id="UP000499080"/>
    </source>
</evidence>
<gene>
    <name evidence="1" type="ORF">AVEN_248649_1</name>
</gene>
<dbReference type="EMBL" id="BGPR01000132">
    <property type="protein sequence ID" value="GBL97697.1"/>
    <property type="molecule type" value="Genomic_DNA"/>
</dbReference>
<proteinExistence type="predicted"/>
<protein>
    <submittedName>
        <fullName evidence="1">Uncharacterized protein</fullName>
    </submittedName>
</protein>
<keyword evidence="2" id="KW-1185">Reference proteome</keyword>
<dbReference type="Proteomes" id="UP000499080">
    <property type="component" value="Unassembled WGS sequence"/>
</dbReference>
<accession>A0A4Y2C1Q9</accession>
<comment type="caution">
    <text evidence="1">The sequence shown here is derived from an EMBL/GenBank/DDBJ whole genome shotgun (WGS) entry which is preliminary data.</text>
</comment>
<organism evidence="1 2">
    <name type="scientific">Araneus ventricosus</name>
    <name type="common">Orbweaver spider</name>
    <name type="synonym">Epeira ventricosa</name>
    <dbReference type="NCBI Taxonomy" id="182803"/>
    <lineage>
        <taxon>Eukaryota</taxon>
        <taxon>Metazoa</taxon>
        <taxon>Ecdysozoa</taxon>
        <taxon>Arthropoda</taxon>
        <taxon>Chelicerata</taxon>
        <taxon>Arachnida</taxon>
        <taxon>Araneae</taxon>
        <taxon>Araneomorphae</taxon>
        <taxon>Entelegynae</taxon>
        <taxon>Araneoidea</taxon>
        <taxon>Araneidae</taxon>
        <taxon>Araneus</taxon>
    </lineage>
</organism>
<reference evidence="1 2" key="1">
    <citation type="journal article" date="2019" name="Sci. Rep.">
        <title>Orb-weaving spider Araneus ventricosus genome elucidates the spidroin gene catalogue.</title>
        <authorList>
            <person name="Kono N."/>
            <person name="Nakamura H."/>
            <person name="Ohtoshi R."/>
            <person name="Moran D.A.P."/>
            <person name="Shinohara A."/>
            <person name="Yoshida Y."/>
            <person name="Fujiwara M."/>
            <person name="Mori M."/>
            <person name="Tomita M."/>
            <person name="Arakawa K."/>
        </authorList>
    </citation>
    <scope>NUCLEOTIDE SEQUENCE [LARGE SCALE GENOMIC DNA]</scope>
</reference>